<comment type="catalytic activity">
    <reaction evidence="1 5">
        <text>[protein]-peptidylproline (omega=180) = [protein]-peptidylproline (omega=0)</text>
        <dbReference type="Rhea" id="RHEA:16237"/>
        <dbReference type="Rhea" id="RHEA-COMP:10747"/>
        <dbReference type="Rhea" id="RHEA-COMP:10748"/>
        <dbReference type="ChEBI" id="CHEBI:83833"/>
        <dbReference type="ChEBI" id="CHEBI:83834"/>
        <dbReference type="EC" id="5.2.1.8"/>
    </reaction>
</comment>
<feature type="domain" description="PPIase cyclophilin-type" evidence="8">
    <location>
        <begin position="316"/>
        <end position="477"/>
    </location>
</feature>
<dbReference type="FunFam" id="2.40.100.10:FF:000001">
    <property type="entry name" value="Peptidyl-prolyl cis-trans isomerase"/>
    <property type="match status" value="1"/>
</dbReference>
<dbReference type="PROSITE" id="PS50059">
    <property type="entry name" value="FKBP_PPIASE"/>
    <property type="match status" value="1"/>
</dbReference>
<sequence>MAEFDKAAAPADAEAGGEWIDLTGDGGLMKKILREGYSDDVPQTGQEVWAHYTGTLEDGSKFDSSRDRGRAFNFVIGTGQVIRGWDEGFASMKKGEHAVLKIRADYGYGERGSPPKIPGGATLLFDVELEDFHDKEKEKWEMDDAEKLEYAAGKKAEGTALFKEKNFNLAAANYEKAADYVDEVSDPEAEKLYVVCLLNAAMCYIKREDWASASTKAGRALEKDPQNVKGLYRRGLARMHLGLNDEAKVDLMAAYNADNTNKDVRRALKALKEANAEAKRREKAAFGGFLSTTGLYDDKAGVINVANLSRDGPRVFFDISIGGEAKGRIVMTLFESVVPRTVANFKALCTGDGTPREGMGYKGCSFHRVIPNFMIQGGDFTNGDGTGGESIYGSRFEDENFAFKHDKPGLLSMANAGKNTNGSQFFITTTETPHLNDKHVVFGEVVEGMDVVREIESTETGANDRPAAEVLIADCGLMPEEE</sequence>
<keyword evidence="4 5" id="KW-0413">Isomerase</keyword>
<dbReference type="InterPro" id="IPR046357">
    <property type="entry name" value="PPIase_dom_sf"/>
</dbReference>
<accession>A0A7S1XY78</accession>
<evidence type="ECO:0000259" key="7">
    <source>
        <dbReference type="PROSITE" id="PS50059"/>
    </source>
</evidence>
<evidence type="ECO:0000259" key="8">
    <source>
        <dbReference type="PROSITE" id="PS50072"/>
    </source>
</evidence>
<feature type="domain" description="PPIase FKBP-type" evidence="7">
    <location>
        <begin position="45"/>
        <end position="133"/>
    </location>
</feature>
<proteinExistence type="predicted"/>
<dbReference type="InterPro" id="IPR011990">
    <property type="entry name" value="TPR-like_helical_dom_sf"/>
</dbReference>
<dbReference type="PANTHER" id="PTHR11071:SF561">
    <property type="entry name" value="PEPTIDYL-PROLYL CIS-TRANS ISOMERASE D-RELATED"/>
    <property type="match status" value="1"/>
</dbReference>
<dbReference type="Pfam" id="PF00160">
    <property type="entry name" value="Pro_isomerase"/>
    <property type="match status" value="1"/>
</dbReference>
<keyword evidence="6" id="KW-0175">Coiled coil</keyword>
<dbReference type="EC" id="5.2.1.8" evidence="2 5"/>
<dbReference type="FunFam" id="3.10.50.40:FF:000025">
    <property type="entry name" value="Peptidylprolyl isomerase"/>
    <property type="match status" value="1"/>
</dbReference>
<evidence type="ECO:0000256" key="3">
    <source>
        <dbReference type="ARBA" id="ARBA00023110"/>
    </source>
</evidence>
<dbReference type="SUPFAM" id="SSF50891">
    <property type="entry name" value="Cyclophilin-like"/>
    <property type="match status" value="1"/>
</dbReference>
<dbReference type="EMBL" id="HBGJ01044950">
    <property type="protein sequence ID" value="CAD9269783.1"/>
    <property type="molecule type" value="Transcribed_RNA"/>
</dbReference>
<dbReference type="InterPro" id="IPR001179">
    <property type="entry name" value="PPIase_FKBP_dom"/>
</dbReference>
<evidence type="ECO:0000256" key="1">
    <source>
        <dbReference type="ARBA" id="ARBA00000971"/>
    </source>
</evidence>
<dbReference type="GO" id="GO:0003755">
    <property type="term" value="F:peptidyl-prolyl cis-trans isomerase activity"/>
    <property type="evidence" value="ECO:0007669"/>
    <property type="project" value="UniProtKB-KW"/>
</dbReference>
<dbReference type="PRINTS" id="PR00153">
    <property type="entry name" value="CSAPPISMRASE"/>
</dbReference>
<dbReference type="InterPro" id="IPR019734">
    <property type="entry name" value="TPR_rpt"/>
</dbReference>
<dbReference type="PROSITE" id="PS50072">
    <property type="entry name" value="CSA_PPIASE_2"/>
    <property type="match status" value="1"/>
</dbReference>
<dbReference type="Gene3D" id="2.40.100.10">
    <property type="entry name" value="Cyclophilin-like"/>
    <property type="match status" value="1"/>
</dbReference>
<protein>
    <recommendedName>
        <fullName evidence="2 5">peptidylprolyl isomerase</fullName>
        <ecNumber evidence="2 5">5.2.1.8</ecNumber>
    </recommendedName>
</protein>
<gene>
    <name evidence="9" type="ORF">PPAR1163_LOCUS28220</name>
</gene>
<dbReference type="AlphaFoldDB" id="A0A7S1XY78"/>
<evidence type="ECO:0000313" key="9">
    <source>
        <dbReference type="EMBL" id="CAD9269783.1"/>
    </source>
</evidence>
<dbReference type="InterPro" id="IPR002130">
    <property type="entry name" value="Cyclophilin-type_PPIase_dom"/>
</dbReference>
<dbReference type="GO" id="GO:0005737">
    <property type="term" value="C:cytoplasm"/>
    <property type="evidence" value="ECO:0007669"/>
    <property type="project" value="TreeGrafter"/>
</dbReference>
<reference evidence="9" key="1">
    <citation type="submission" date="2021-01" db="EMBL/GenBank/DDBJ databases">
        <authorList>
            <person name="Corre E."/>
            <person name="Pelletier E."/>
            <person name="Niang G."/>
            <person name="Scheremetjew M."/>
            <person name="Finn R."/>
            <person name="Kale V."/>
            <person name="Holt S."/>
            <person name="Cochrane G."/>
            <person name="Meng A."/>
            <person name="Brown T."/>
            <person name="Cohen L."/>
        </authorList>
    </citation>
    <scope>NUCLEOTIDE SEQUENCE</scope>
    <source>
        <strain evidence="9">CCMP2877</strain>
    </source>
</reference>
<feature type="coiled-coil region" evidence="6">
    <location>
        <begin position="257"/>
        <end position="284"/>
    </location>
</feature>
<dbReference type="Pfam" id="PF00254">
    <property type="entry name" value="FKBP_C"/>
    <property type="match status" value="1"/>
</dbReference>
<dbReference type="Gene3D" id="3.10.50.40">
    <property type="match status" value="1"/>
</dbReference>
<dbReference type="SMART" id="SM00028">
    <property type="entry name" value="TPR"/>
    <property type="match status" value="3"/>
</dbReference>
<name>A0A7S1XY78_9STRA</name>
<dbReference type="SUPFAM" id="SSF48452">
    <property type="entry name" value="TPR-like"/>
    <property type="match status" value="1"/>
</dbReference>
<dbReference type="GO" id="GO:0016018">
    <property type="term" value="F:cyclosporin A binding"/>
    <property type="evidence" value="ECO:0007669"/>
    <property type="project" value="TreeGrafter"/>
</dbReference>
<dbReference type="Gene3D" id="1.25.40.10">
    <property type="entry name" value="Tetratricopeptide repeat domain"/>
    <property type="match status" value="1"/>
</dbReference>
<evidence type="ECO:0000256" key="2">
    <source>
        <dbReference type="ARBA" id="ARBA00013194"/>
    </source>
</evidence>
<dbReference type="PANTHER" id="PTHR11071">
    <property type="entry name" value="PEPTIDYL-PROLYL CIS-TRANS ISOMERASE"/>
    <property type="match status" value="1"/>
</dbReference>
<dbReference type="InterPro" id="IPR029000">
    <property type="entry name" value="Cyclophilin-like_dom_sf"/>
</dbReference>
<dbReference type="InterPro" id="IPR020892">
    <property type="entry name" value="Cyclophilin-type_PPIase_CS"/>
</dbReference>
<dbReference type="PROSITE" id="PS00170">
    <property type="entry name" value="CSA_PPIASE_1"/>
    <property type="match status" value="1"/>
</dbReference>
<organism evidence="9">
    <name type="scientific">Phaeomonas parva</name>
    <dbReference type="NCBI Taxonomy" id="124430"/>
    <lineage>
        <taxon>Eukaryota</taxon>
        <taxon>Sar</taxon>
        <taxon>Stramenopiles</taxon>
        <taxon>Ochrophyta</taxon>
        <taxon>Pinguiophyceae</taxon>
        <taxon>Pinguiochrysidales</taxon>
        <taxon>Pinguiochrysidaceae</taxon>
        <taxon>Phaeomonas</taxon>
    </lineage>
</organism>
<evidence type="ECO:0000256" key="6">
    <source>
        <dbReference type="SAM" id="Coils"/>
    </source>
</evidence>
<evidence type="ECO:0000256" key="4">
    <source>
        <dbReference type="ARBA" id="ARBA00023235"/>
    </source>
</evidence>
<dbReference type="SUPFAM" id="SSF54534">
    <property type="entry name" value="FKBP-like"/>
    <property type="match status" value="1"/>
</dbReference>
<keyword evidence="3 5" id="KW-0697">Rotamase</keyword>
<evidence type="ECO:0000256" key="5">
    <source>
        <dbReference type="PROSITE-ProRule" id="PRU00277"/>
    </source>
</evidence>
<dbReference type="GO" id="GO:0006457">
    <property type="term" value="P:protein folding"/>
    <property type="evidence" value="ECO:0007669"/>
    <property type="project" value="InterPro"/>
</dbReference>
<dbReference type="CDD" id="cd01926">
    <property type="entry name" value="cyclophilin_ABH_like"/>
    <property type="match status" value="1"/>
</dbReference>